<evidence type="ECO:0000259" key="12">
    <source>
        <dbReference type="Pfam" id="PF03600"/>
    </source>
</evidence>
<dbReference type="GO" id="GO:0016020">
    <property type="term" value="C:membrane"/>
    <property type="evidence" value="ECO:0007669"/>
    <property type="project" value="UniProtKB-SubCell"/>
</dbReference>
<comment type="subcellular location">
    <subcellularLocation>
        <location evidence="1">Membrane</location>
        <topology evidence="1">Multi-pass membrane protein</topology>
    </subcellularLocation>
</comment>
<feature type="transmembrane region" description="Helical" evidence="11">
    <location>
        <begin position="109"/>
        <end position="136"/>
    </location>
</feature>
<evidence type="ECO:0000256" key="3">
    <source>
        <dbReference type="ARBA" id="ARBA00022449"/>
    </source>
</evidence>
<protein>
    <recommendedName>
        <fullName evidence="12">Citrate transporter-like domain-containing protein</fullName>
    </recommendedName>
</protein>
<keyword evidence="6" id="KW-0915">Sodium</keyword>
<dbReference type="GO" id="GO:0015297">
    <property type="term" value="F:antiporter activity"/>
    <property type="evidence" value="ECO:0007669"/>
    <property type="project" value="UniProtKB-KW"/>
</dbReference>
<gene>
    <name evidence="13" type="ORF">DB43_FG00380</name>
</gene>
<dbReference type="PANTHER" id="PTHR43269">
    <property type="entry name" value="SODIUM/PROTON ANTIPORTER 1-RELATED"/>
    <property type="match status" value="1"/>
</dbReference>
<sequence length="424" mass="46667">MLRKKMDNPTTCMAIVFIIGYLFIIFEHPIGLNKATTALMMGVICWIFQFANAAFTPEENMQYLGLHLSDISQVIVFLLGALIIVEILNAHQGFDILLRFFRTLSKRKILWGIGLVTFFLSSILDNLTATIVMVSILQKLIRDPKDRLLIGGGIVIAANTGGVWTPIGDVTTTMLWIGGQISTVQTIQTLFVPSFISFIMSFLCLTFFVKGNIEQPPSIENKQMTSLSLAVLILGLGSLVLVPIFKVVTGLPPFMGMIFGLSLLWTFTDFIYRKEQDHPLKAVEIASKIDLSGPLFFLGILLTVNALETSHLLTSLAHWLDSYFHSTAIIATLIGIASSLVDNIPLVAATMGMYDMAQYPMDSSFWQLIAYCAGTGGSLLIIGSAAGVILMAMERVSFSSYLKYITIPAFIGYISGIFTYFLIS</sequence>
<dbReference type="InterPro" id="IPR004680">
    <property type="entry name" value="Cit_transptr-like_dom"/>
</dbReference>
<dbReference type="InterPro" id="IPR045016">
    <property type="entry name" value="NhaD-like"/>
</dbReference>
<evidence type="ECO:0000256" key="8">
    <source>
        <dbReference type="ARBA" id="ARBA00023136"/>
    </source>
</evidence>
<keyword evidence="5 11" id="KW-1133">Transmembrane helix</keyword>
<feature type="transmembrane region" description="Helical" evidence="11">
    <location>
        <begin position="254"/>
        <end position="272"/>
    </location>
</feature>
<feature type="transmembrane region" description="Helical" evidence="11">
    <location>
        <begin position="368"/>
        <end position="392"/>
    </location>
</feature>
<keyword evidence="9" id="KW-0739">Sodium transport</keyword>
<feature type="transmembrane region" description="Helical" evidence="11">
    <location>
        <begin position="229"/>
        <end position="248"/>
    </location>
</feature>
<evidence type="ECO:0000313" key="13">
    <source>
        <dbReference type="EMBL" id="KIA77979.1"/>
    </source>
</evidence>
<feature type="transmembrane region" description="Helical" evidence="11">
    <location>
        <begin position="12"/>
        <end position="32"/>
    </location>
</feature>
<dbReference type="NCBIfam" id="NF038006">
    <property type="entry name" value="NhaD_1"/>
    <property type="match status" value="1"/>
</dbReference>
<dbReference type="AlphaFoldDB" id="A0A0C1ENV9"/>
<feature type="transmembrane region" description="Helical" evidence="11">
    <location>
        <begin position="323"/>
        <end position="347"/>
    </location>
</feature>
<feature type="transmembrane region" description="Helical" evidence="11">
    <location>
        <begin position="148"/>
        <end position="167"/>
    </location>
</feature>
<evidence type="ECO:0000256" key="4">
    <source>
        <dbReference type="ARBA" id="ARBA00022692"/>
    </source>
</evidence>
<evidence type="ECO:0000256" key="6">
    <source>
        <dbReference type="ARBA" id="ARBA00023053"/>
    </source>
</evidence>
<feature type="transmembrane region" description="Helical" evidence="11">
    <location>
        <begin position="68"/>
        <end position="89"/>
    </location>
</feature>
<name>A0A0C1ENV9_9BACT</name>
<dbReference type="PATRIC" id="fig|83552.4.peg.873"/>
<organism evidence="13 14">
    <name type="scientific">Parachlamydia acanthamoebae</name>
    <dbReference type="NCBI Taxonomy" id="83552"/>
    <lineage>
        <taxon>Bacteria</taxon>
        <taxon>Pseudomonadati</taxon>
        <taxon>Chlamydiota</taxon>
        <taxon>Chlamydiia</taxon>
        <taxon>Parachlamydiales</taxon>
        <taxon>Parachlamydiaceae</taxon>
        <taxon>Parachlamydia</taxon>
    </lineage>
</organism>
<keyword evidence="2" id="KW-0813">Transport</keyword>
<evidence type="ECO:0000256" key="5">
    <source>
        <dbReference type="ARBA" id="ARBA00022989"/>
    </source>
</evidence>
<evidence type="ECO:0000256" key="7">
    <source>
        <dbReference type="ARBA" id="ARBA00023065"/>
    </source>
</evidence>
<keyword evidence="7" id="KW-0406">Ion transport</keyword>
<evidence type="ECO:0000256" key="1">
    <source>
        <dbReference type="ARBA" id="ARBA00004141"/>
    </source>
</evidence>
<dbReference type="Proteomes" id="UP000031307">
    <property type="component" value="Unassembled WGS sequence"/>
</dbReference>
<keyword evidence="3" id="KW-0050">Antiport</keyword>
<keyword evidence="4 11" id="KW-0812">Transmembrane</keyword>
<dbReference type="GO" id="GO:0006814">
    <property type="term" value="P:sodium ion transport"/>
    <property type="evidence" value="ECO:0007669"/>
    <property type="project" value="UniProtKB-KW"/>
</dbReference>
<dbReference type="PANTHER" id="PTHR43269:SF2">
    <property type="entry name" value="SODIUM_PROTON ANTIPORTER 1-RELATED"/>
    <property type="match status" value="1"/>
</dbReference>
<accession>A0A0C1ENV9</accession>
<proteinExistence type="inferred from homology"/>
<evidence type="ECO:0000256" key="10">
    <source>
        <dbReference type="ARBA" id="ARBA00025753"/>
    </source>
</evidence>
<feature type="transmembrane region" description="Helical" evidence="11">
    <location>
        <begin position="187"/>
        <end position="209"/>
    </location>
</feature>
<reference evidence="13 14" key="1">
    <citation type="journal article" date="2014" name="Mol. Biol. Evol.">
        <title>Massive expansion of Ubiquitination-related gene families within the Chlamydiae.</title>
        <authorList>
            <person name="Domman D."/>
            <person name="Collingro A."/>
            <person name="Lagkouvardos I."/>
            <person name="Gehre L."/>
            <person name="Weinmaier T."/>
            <person name="Rattei T."/>
            <person name="Subtil A."/>
            <person name="Horn M."/>
        </authorList>
    </citation>
    <scope>NUCLEOTIDE SEQUENCE [LARGE SCALE GENOMIC DNA]</scope>
    <source>
        <strain evidence="13 14">OEW1</strain>
    </source>
</reference>
<dbReference type="EMBL" id="JSAM01000051">
    <property type="protein sequence ID" value="KIA77979.1"/>
    <property type="molecule type" value="Genomic_DNA"/>
</dbReference>
<comment type="caution">
    <text evidence="13">The sequence shown here is derived from an EMBL/GenBank/DDBJ whole genome shotgun (WGS) entry which is preliminary data.</text>
</comment>
<evidence type="ECO:0000256" key="11">
    <source>
        <dbReference type="SAM" id="Phobius"/>
    </source>
</evidence>
<feature type="transmembrane region" description="Helical" evidence="11">
    <location>
        <begin position="293"/>
        <end position="317"/>
    </location>
</feature>
<feature type="transmembrane region" description="Helical" evidence="11">
    <location>
        <begin position="38"/>
        <end position="56"/>
    </location>
</feature>
<feature type="transmembrane region" description="Helical" evidence="11">
    <location>
        <begin position="404"/>
        <end position="423"/>
    </location>
</feature>
<feature type="domain" description="Citrate transporter-like" evidence="12">
    <location>
        <begin position="21"/>
        <end position="354"/>
    </location>
</feature>
<evidence type="ECO:0000256" key="2">
    <source>
        <dbReference type="ARBA" id="ARBA00022448"/>
    </source>
</evidence>
<keyword evidence="8 11" id="KW-0472">Membrane</keyword>
<evidence type="ECO:0000313" key="14">
    <source>
        <dbReference type="Proteomes" id="UP000031307"/>
    </source>
</evidence>
<comment type="similarity">
    <text evidence="10">Belongs to the NhaD Na(+)/H(+) (TC 2.A.62) antiporter family.</text>
</comment>
<dbReference type="Pfam" id="PF03600">
    <property type="entry name" value="CitMHS"/>
    <property type="match status" value="1"/>
</dbReference>
<evidence type="ECO:0000256" key="9">
    <source>
        <dbReference type="ARBA" id="ARBA00023201"/>
    </source>
</evidence>